<organism evidence="2 3">
    <name type="scientific">Trichostrongylus colubriformis</name>
    <name type="common">Black scour worm</name>
    <dbReference type="NCBI Taxonomy" id="6319"/>
    <lineage>
        <taxon>Eukaryota</taxon>
        <taxon>Metazoa</taxon>
        <taxon>Ecdysozoa</taxon>
        <taxon>Nematoda</taxon>
        <taxon>Chromadorea</taxon>
        <taxon>Rhabditida</taxon>
        <taxon>Rhabditina</taxon>
        <taxon>Rhabditomorpha</taxon>
        <taxon>Strongyloidea</taxon>
        <taxon>Trichostrongylidae</taxon>
        <taxon>Trichostrongylus</taxon>
    </lineage>
</organism>
<keyword evidence="1" id="KW-1133">Transmembrane helix</keyword>
<comment type="caution">
    <text evidence="2">The sequence shown here is derived from an EMBL/GenBank/DDBJ whole genome shotgun (WGS) entry which is preliminary data.</text>
</comment>
<sequence length="78" mass="8905">LSIICFKQVIWSELLKNVVIDGIIIVAVICFGYRLYVNVRDDQGLASFFTITPEHISYKRISSGWKRSKKSAEPITPM</sequence>
<keyword evidence="1" id="KW-0472">Membrane</keyword>
<keyword evidence="1" id="KW-0812">Transmembrane</keyword>
<accession>A0AAN8IY70</accession>
<evidence type="ECO:0000256" key="1">
    <source>
        <dbReference type="SAM" id="Phobius"/>
    </source>
</evidence>
<feature type="transmembrane region" description="Helical" evidence="1">
    <location>
        <begin position="18"/>
        <end position="37"/>
    </location>
</feature>
<gene>
    <name evidence="2" type="ORF">GCK32_020313</name>
</gene>
<proteinExistence type="predicted"/>
<reference evidence="2 3" key="1">
    <citation type="submission" date="2019-10" db="EMBL/GenBank/DDBJ databases">
        <title>Assembly and Annotation for the nematode Trichostrongylus colubriformis.</title>
        <authorList>
            <person name="Martin J."/>
        </authorList>
    </citation>
    <scope>NUCLEOTIDE SEQUENCE [LARGE SCALE GENOMIC DNA]</scope>
    <source>
        <strain evidence="2">G859</strain>
        <tissue evidence="2">Whole worm</tissue>
    </source>
</reference>
<keyword evidence="3" id="KW-1185">Reference proteome</keyword>
<feature type="non-terminal residue" evidence="2">
    <location>
        <position position="1"/>
    </location>
</feature>
<name>A0AAN8IY70_TRICO</name>
<evidence type="ECO:0000313" key="3">
    <source>
        <dbReference type="Proteomes" id="UP001331761"/>
    </source>
</evidence>
<protein>
    <submittedName>
        <fullName evidence="2">Uncharacterized protein</fullName>
    </submittedName>
</protein>
<dbReference type="Proteomes" id="UP001331761">
    <property type="component" value="Unassembled WGS sequence"/>
</dbReference>
<dbReference type="AlphaFoldDB" id="A0AAN8IY70"/>
<dbReference type="EMBL" id="WIXE01001199">
    <property type="protein sequence ID" value="KAK5985907.1"/>
    <property type="molecule type" value="Genomic_DNA"/>
</dbReference>
<evidence type="ECO:0000313" key="2">
    <source>
        <dbReference type="EMBL" id="KAK5985907.1"/>
    </source>
</evidence>